<evidence type="ECO:0000259" key="6">
    <source>
        <dbReference type="SMART" id="SM00732"/>
    </source>
</evidence>
<dbReference type="InterPro" id="IPR037027">
    <property type="entry name" value="YqgF/RNaseH-like_dom_sf"/>
</dbReference>
<dbReference type="GO" id="GO:0016788">
    <property type="term" value="F:hydrolase activity, acting on ester bonds"/>
    <property type="evidence" value="ECO:0007669"/>
    <property type="project" value="UniProtKB-UniRule"/>
</dbReference>
<dbReference type="HAMAP" id="MF_00651">
    <property type="entry name" value="Nuclease_YqgF"/>
    <property type="match status" value="1"/>
</dbReference>
<dbReference type="Proteomes" id="UP000823630">
    <property type="component" value="Unassembled WGS sequence"/>
</dbReference>
<evidence type="ECO:0000313" key="7">
    <source>
        <dbReference type="EMBL" id="MBO8425137.1"/>
    </source>
</evidence>
<dbReference type="NCBIfam" id="TIGR00250">
    <property type="entry name" value="RNAse_H_YqgF"/>
    <property type="match status" value="1"/>
</dbReference>
<evidence type="ECO:0000256" key="5">
    <source>
        <dbReference type="HAMAP-Rule" id="MF_00651"/>
    </source>
</evidence>
<evidence type="ECO:0000256" key="4">
    <source>
        <dbReference type="ARBA" id="ARBA00022801"/>
    </source>
</evidence>
<comment type="caution">
    <text evidence="7">The sequence shown here is derived from an EMBL/GenBank/DDBJ whole genome shotgun (WGS) entry which is preliminary data.</text>
</comment>
<gene>
    <name evidence="7" type="primary">ruvX</name>
    <name evidence="7" type="ORF">IAC69_01505</name>
</gene>
<keyword evidence="4 5" id="KW-0378">Hydrolase</keyword>
<dbReference type="AlphaFoldDB" id="A0A9D9GUM6"/>
<name>A0A9D9GUM6_9PROT</name>
<dbReference type="InterPro" id="IPR012337">
    <property type="entry name" value="RNaseH-like_sf"/>
</dbReference>
<comment type="similarity">
    <text evidence="5">Belongs to the YqgF HJR family.</text>
</comment>
<comment type="subcellular location">
    <subcellularLocation>
        <location evidence="5">Cytoplasm</location>
    </subcellularLocation>
</comment>
<dbReference type="PANTHER" id="PTHR33317">
    <property type="entry name" value="POLYNUCLEOTIDYL TRANSFERASE, RIBONUCLEASE H-LIKE SUPERFAMILY PROTEIN"/>
    <property type="match status" value="1"/>
</dbReference>
<dbReference type="GO" id="GO:0005737">
    <property type="term" value="C:cytoplasm"/>
    <property type="evidence" value="ECO:0007669"/>
    <property type="project" value="UniProtKB-SubCell"/>
</dbReference>
<keyword evidence="2 5" id="KW-0690">Ribosome biogenesis</keyword>
<evidence type="ECO:0000256" key="3">
    <source>
        <dbReference type="ARBA" id="ARBA00022722"/>
    </source>
</evidence>
<evidence type="ECO:0000256" key="2">
    <source>
        <dbReference type="ARBA" id="ARBA00022517"/>
    </source>
</evidence>
<dbReference type="Pfam" id="PF03652">
    <property type="entry name" value="RuvX"/>
    <property type="match status" value="1"/>
</dbReference>
<feature type="domain" description="YqgF/RNase H-like" evidence="6">
    <location>
        <begin position="13"/>
        <end position="114"/>
    </location>
</feature>
<dbReference type="InterPro" id="IPR006641">
    <property type="entry name" value="YqgF/RNaseH-like_dom"/>
</dbReference>
<reference evidence="7" key="1">
    <citation type="submission" date="2020-10" db="EMBL/GenBank/DDBJ databases">
        <authorList>
            <person name="Gilroy R."/>
        </authorList>
    </citation>
    <scope>NUCLEOTIDE SEQUENCE</scope>
    <source>
        <strain evidence="7">8207</strain>
    </source>
</reference>
<reference evidence="7" key="2">
    <citation type="journal article" date="2021" name="PeerJ">
        <title>Extensive microbial diversity within the chicken gut microbiome revealed by metagenomics and culture.</title>
        <authorList>
            <person name="Gilroy R."/>
            <person name="Ravi A."/>
            <person name="Getino M."/>
            <person name="Pursley I."/>
            <person name="Horton D.L."/>
            <person name="Alikhan N.F."/>
            <person name="Baker D."/>
            <person name="Gharbi K."/>
            <person name="Hall N."/>
            <person name="Watson M."/>
            <person name="Adriaenssens E.M."/>
            <person name="Foster-Nyarko E."/>
            <person name="Jarju S."/>
            <person name="Secka A."/>
            <person name="Antonio M."/>
            <person name="Oren A."/>
            <person name="Chaudhuri R.R."/>
            <person name="La Ragione R."/>
            <person name="Hildebrand F."/>
            <person name="Pallen M.J."/>
        </authorList>
    </citation>
    <scope>NUCLEOTIDE SEQUENCE</scope>
    <source>
        <strain evidence="7">8207</strain>
    </source>
</reference>
<keyword evidence="1 5" id="KW-0963">Cytoplasm</keyword>
<dbReference type="EMBL" id="JADINC010000023">
    <property type="protein sequence ID" value="MBO8425137.1"/>
    <property type="molecule type" value="Genomic_DNA"/>
</dbReference>
<dbReference type="PANTHER" id="PTHR33317:SF4">
    <property type="entry name" value="POLYNUCLEOTIDYL TRANSFERASE, RIBONUCLEASE H-LIKE SUPERFAMILY PROTEIN"/>
    <property type="match status" value="1"/>
</dbReference>
<evidence type="ECO:0000256" key="1">
    <source>
        <dbReference type="ARBA" id="ARBA00022490"/>
    </source>
</evidence>
<dbReference type="GO" id="GO:0000967">
    <property type="term" value="P:rRNA 5'-end processing"/>
    <property type="evidence" value="ECO:0007669"/>
    <property type="project" value="UniProtKB-UniRule"/>
</dbReference>
<dbReference type="Gene3D" id="3.30.420.140">
    <property type="entry name" value="YqgF/RNase H-like domain"/>
    <property type="match status" value="1"/>
</dbReference>
<accession>A0A9D9GUM6</accession>
<comment type="function">
    <text evidence="5">Could be a nuclease involved in processing of the 5'-end of pre-16S rRNA.</text>
</comment>
<organism evidence="7 8">
    <name type="scientific">Candidatus Enterousia avistercoris</name>
    <dbReference type="NCBI Taxonomy" id="2840788"/>
    <lineage>
        <taxon>Bacteria</taxon>
        <taxon>Pseudomonadati</taxon>
        <taxon>Pseudomonadota</taxon>
        <taxon>Alphaproteobacteria</taxon>
        <taxon>Candidatus Enterousia</taxon>
    </lineage>
</organism>
<dbReference type="CDD" id="cd16964">
    <property type="entry name" value="YqgF"/>
    <property type="match status" value="1"/>
</dbReference>
<evidence type="ECO:0000313" key="8">
    <source>
        <dbReference type="Proteomes" id="UP000823630"/>
    </source>
</evidence>
<sequence>MILPNFNDFPRTGRIMGVDWGARRTGVAVSDASREFVFVRPPIITRQAGASVAQQIADLARAENVVGIVIGLPLRMDGTASETTDAVRRWGTELCTYVDLPIVFIDETLTSAAAQENMGRVRISDIKRGLDSESARVILENAIAVMGRLHN</sequence>
<dbReference type="GO" id="GO:0004518">
    <property type="term" value="F:nuclease activity"/>
    <property type="evidence" value="ECO:0007669"/>
    <property type="project" value="UniProtKB-KW"/>
</dbReference>
<protein>
    <recommendedName>
        <fullName evidence="5">Putative pre-16S rRNA nuclease</fullName>
        <ecNumber evidence="5">3.1.-.-</ecNumber>
    </recommendedName>
</protein>
<dbReference type="SUPFAM" id="SSF53098">
    <property type="entry name" value="Ribonuclease H-like"/>
    <property type="match status" value="1"/>
</dbReference>
<dbReference type="EC" id="3.1.-.-" evidence="5"/>
<dbReference type="SMART" id="SM00732">
    <property type="entry name" value="YqgFc"/>
    <property type="match status" value="1"/>
</dbReference>
<keyword evidence="3 5" id="KW-0540">Nuclease</keyword>
<proteinExistence type="inferred from homology"/>
<dbReference type="InterPro" id="IPR005227">
    <property type="entry name" value="YqgF"/>
</dbReference>